<accession>A0A2S2CZY0</accession>
<evidence type="ECO:0000313" key="2">
    <source>
        <dbReference type="Proteomes" id="UP000245629"/>
    </source>
</evidence>
<dbReference type="SUPFAM" id="SSF46785">
    <property type="entry name" value="Winged helix' DNA-binding domain"/>
    <property type="match status" value="1"/>
</dbReference>
<gene>
    <name evidence="1" type="ORF">DEW08_29255</name>
</gene>
<name>A0A2S2CZY0_9PROT</name>
<dbReference type="InterPro" id="IPR036388">
    <property type="entry name" value="WH-like_DNA-bd_sf"/>
</dbReference>
<dbReference type="Proteomes" id="UP000245629">
    <property type="component" value="Plasmid unnamed3"/>
</dbReference>
<keyword evidence="1" id="KW-0614">Plasmid</keyword>
<dbReference type="KEGG" id="azz:DEW08_29255"/>
<proteinExistence type="predicted"/>
<geneLocation type="plasmid" evidence="1 2">
    <name>unnamed3</name>
</geneLocation>
<evidence type="ECO:0000313" key="1">
    <source>
        <dbReference type="EMBL" id="AWK90074.1"/>
    </source>
</evidence>
<keyword evidence="2" id="KW-1185">Reference proteome</keyword>
<dbReference type="AlphaFoldDB" id="A0A2S2CZY0"/>
<sequence length="178" mass="18067">MTTASTSPVPFADAIAALSDGLLAALAGERWEDADAELETLAEEVLGAILAGRGADLDALARATARCHTALRLRDAPGPEAAHRLGQLQAIGVLVNAGLRRRPAGTPDALAVPGTATAAILAALADGPRSGPQLVADTGRSVEEVAQALPALRGAGLVRSWSAGRLVMTELTEEAPRS</sequence>
<dbReference type="OrthoDB" id="7305911at2"/>
<organism evidence="1 2">
    <name type="scientific">Azospirillum thermophilum</name>
    <dbReference type="NCBI Taxonomy" id="2202148"/>
    <lineage>
        <taxon>Bacteria</taxon>
        <taxon>Pseudomonadati</taxon>
        <taxon>Pseudomonadota</taxon>
        <taxon>Alphaproteobacteria</taxon>
        <taxon>Rhodospirillales</taxon>
        <taxon>Azospirillaceae</taxon>
        <taxon>Azospirillum</taxon>
    </lineage>
</organism>
<dbReference type="Gene3D" id="1.10.10.10">
    <property type="entry name" value="Winged helix-like DNA-binding domain superfamily/Winged helix DNA-binding domain"/>
    <property type="match status" value="1"/>
</dbReference>
<protein>
    <submittedName>
        <fullName evidence="1">Uncharacterized protein</fullName>
    </submittedName>
</protein>
<reference evidence="2" key="1">
    <citation type="submission" date="2018-05" db="EMBL/GenBank/DDBJ databases">
        <title>Azospirillum thermophila sp. nov., a novel isolated from hot spring.</title>
        <authorList>
            <person name="Zhao Z."/>
        </authorList>
    </citation>
    <scope>NUCLEOTIDE SEQUENCE [LARGE SCALE GENOMIC DNA]</scope>
    <source>
        <strain evidence="2">CFH 70021</strain>
        <plasmid evidence="2">unnamed3</plasmid>
    </source>
</reference>
<dbReference type="InterPro" id="IPR036390">
    <property type="entry name" value="WH_DNA-bd_sf"/>
</dbReference>
<dbReference type="RefSeq" id="WP_109334020.1">
    <property type="nucleotide sequence ID" value="NZ_CP029358.1"/>
</dbReference>
<dbReference type="EMBL" id="CP029358">
    <property type="protein sequence ID" value="AWK90074.1"/>
    <property type="molecule type" value="Genomic_DNA"/>
</dbReference>